<feature type="compositionally biased region" description="Pro residues" evidence="1">
    <location>
        <begin position="117"/>
        <end position="139"/>
    </location>
</feature>
<evidence type="ECO:0000256" key="1">
    <source>
        <dbReference type="SAM" id="MobiDB-lite"/>
    </source>
</evidence>
<proteinExistence type="predicted"/>
<evidence type="ECO:0000313" key="5">
    <source>
        <dbReference type="Proteomes" id="UP001237737"/>
    </source>
</evidence>
<gene>
    <name evidence="4" type="ORF">J2T07_000379</name>
</gene>
<feature type="compositionally biased region" description="Low complexity" evidence="1">
    <location>
        <begin position="208"/>
        <end position="230"/>
    </location>
</feature>
<feature type="chain" id="PRO_5047139136" evidence="3">
    <location>
        <begin position="20"/>
        <end position="798"/>
    </location>
</feature>
<dbReference type="RefSeq" id="WP_306846873.1">
    <property type="nucleotide sequence ID" value="NZ_JAUSSK010000001.1"/>
</dbReference>
<keyword evidence="2" id="KW-1133">Transmembrane helix</keyword>
<dbReference type="Gene3D" id="2.60.40.10">
    <property type="entry name" value="Immunoglobulins"/>
    <property type="match status" value="1"/>
</dbReference>
<dbReference type="Proteomes" id="UP001237737">
    <property type="component" value="Unassembled WGS sequence"/>
</dbReference>
<feature type="signal peptide" evidence="3">
    <location>
        <begin position="1"/>
        <end position="19"/>
    </location>
</feature>
<dbReference type="PROSITE" id="PS51257">
    <property type="entry name" value="PROKAR_LIPOPROTEIN"/>
    <property type="match status" value="1"/>
</dbReference>
<evidence type="ECO:0000256" key="3">
    <source>
        <dbReference type="SAM" id="SignalP"/>
    </source>
</evidence>
<keyword evidence="5" id="KW-1185">Reference proteome</keyword>
<dbReference type="EMBL" id="JAUSSK010000001">
    <property type="protein sequence ID" value="MDQ0008220.1"/>
    <property type="molecule type" value="Genomic_DNA"/>
</dbReference>
<comment type="caution">
    <text evidence="4">The sequence shown here is derived from an EMBL/GenBank/DDBJ whole genome shotgun (WGS) entry which is preliminary data.</text>
</comment>
<feature type="transmembrane region" description="Helical" evidence="2">
    <location>
        <begin position="739"/>
        <end position="761"/>
    </location>
</feature>
<keyword evidence="3" id="KW-0732">Signal</keyword>
<keyword evidence="2" id="KW-0472">Membrane</keyword>
<accession>A0ABT9STA5</accession>
<dbReference type="InterPro" id="IPR013783">
    <property type="entry name" value="Ig-like_fold"/>
</dbReference>
<keyword evidence="2" id="KW-0812">Transmembrane</keyword>
<evidence type="ECO:0000256" key="2">
    <source>
        <dbReference type="SAM" id="Phobius"/>
    </source>
</evidence>
<feature type="transmembrane region" description="Helical" evidence="2">
    <location>
        <begin position="773"/>
        <end position="791"/>
    </location>
</feature>
<feature type="region of interest" description="Disordered" evidence="1">
    <location>
        <begin position="114"/>
        <end position="167"/>
    </location>
</feature>
<name>A0ABT9STA5_9GAMM</name>
<protein>
    <submittedName>
        <fullName evidence="4">Uncharacterized protein</fullName>
    </submittedName>
</protein>
<sequence>MIRTLGMALALFVSAPAAAAALSCAEVQPLRLGDSVMTLPSGTVGQPYRYTLRASGGVPPYAYSSDSLPPGIALATNGELSGQPSSLPFVAVFVAGVRDQHDCVAQQTYKLSILGPRPAPPVRPAPRPKPPQPAEPPAKPAEKPVPTKPASPQPLTTVPLIDTLSAPTSPQSQVDVYMLTEEIFKDKDVLADLKRRSADVTEAAGLIPASEPAAEPAHAGTAAPASSSTAAHEEAPPPRNEFVDSSVDVDAKAQFQRMLAPLIGVEFPGRDLFVAALDERLCTFSREMITAAASRQHQPPPDMKEFACPPDWSTLADKDDAVPPSQLPWQQVPAWLMSASMHTLLIEKAKQSHSLIHPPAPSWSGAGCGCVRSLSGQVYGFYPFWDNTATPRRLDFSMLSRVSVFALWFADNGDLMEPKWTTPEDIAFIREAQRQRTGLDYTLYHNDWRFLKDFTEDDVKDSAERLAVQAANFIDTPLSDLASRIHAWVPGFAREERYGSGLTLYLDRMPASDDPVRPAFERYLNQQVRQLIVELRRRKHPSVLNIVFRDTDLTGSQAIWNPTQMAEYLRQAEAVSPEGDNMPGENARERSSTNLTLRYMVLLTQPSAKSMREVLSMIDRDKDLTEEACRILLRRVIPIVSTGASADEALTEDLSYASDNFGGAGFWAAPARDNPVGRMTASRIRRSFLPRPSATEGLNGWVCEHRWPLRILTEAVLLVWLIAFVVYQSSCRMRQIGLPFQFGLLFGAIVFLALGALLLLGDPALTQVRQGNALLALLLVALVATIAYHMLKPRVEKP</sequence>
<organism evidence="4 5">
    <name type="scientific">Luteibacter jiangsuensis</name>
    <dbReference type="NCBI Taxonomy" id="637577"/>
    <lineage>
        <taxon>Bacteria</taxon>
        <taxon>Pseudomonadati</taxon>
        <taxon>Pseudomonadota</taxon>
        <taxon>Gammaproteobacteria</taxon>
        <taxon>Lysobacterales</taxon>
        <taxon>Rhodanobacteraceae</taxon>
        <taxon>Luteibacter</taxon>
    </lineage>
</organism>
<reference evidence="4 5" key="1">
    <citation type="submission" date="2023-07" db="EMBL/GenBank/DDBJ databases">
        <title>Sorghum-associated microbial communities from plants grown in Nebraska, USA.</title>
        <authorList>
            <person name="Schachtman D."/>
        </authorList>
    </citation>
    <scope>NUCLEOTIDE SEQUENCE [LARGE SCALE GENOMIC DNA]</scope>
    <source>
        <strain evidence="4 5">CC60</strain>
    </source>
</reference>
<feature type="region of interest" description="Disordered" evidence="1">
    <location>
        <begin position="207"/>
        <end position="243"/>
    </location>
</feature>
<evidence type="ECO:0000313" key="4">
    <source>
        <dbReference type="EMBL" id="MDQ0008220.1"/>
    </source>
</evidence>
<feature type="transmembrane region" description="Helical" evidence="2">
    <location>
        <begin position="707"/>
        <end position="727"/>
    </location>
</feature>